<dbReference type="AlphaFoldDB" id="A0A914HEY3"/>
<name>A0A914HEY3_GLORO</name>
<sequence>MPGKYHWASLLDAAKGLMHTKAMAFFGVMMLGHGAKILAVRASKESPCLRKATSSAAGLELFCDGPLFAADDIANDSSYEQAWLHTPRGDGRPKVVECYLYEKDLESLKLAFASSVDRVTYIINGWSSDTDDSFGPFELRNNLTEERLVIRRFGKGELLLVRCPIERDEKKWAEWEKEAAEHWGLWRQWNLIRINFNDGDIGGG</sequence>
<dbReference type="Proteomes" id="UP000887572">
    <property type="component" value="Unplaced"/>
</dbReference>
<reference evidence="2" key="1">
    <citation type="submission" date="2022-11" db="UniProtKB">
        <authorList>
            <consortium name="WormBaseParasite"/>
        </authorList>
    </citation>
    <scope>IDENTIFICATION</scope>
</reference>
<dbReference type="WBParaSite" id="Gr19_v10_g15992.t1">
    <property type="protein sequence ID" value="Gr19_v10_g15992.t1"/>
    <property type="gene ID" value="Gr19_v10_g15992"/>
</dbReference>
<evidence type="ECO:0000313" key="2">
    <source>
        <dbReference type="WBParaSite" id="Gr19_v10_g15992.t1"/>
    </source>
</evidence>
<keyword evidence="1" id="KW-1185">Reference proteome</keyword>
<organism evidence="1 2">
    <name type="scientific">Globodera rostochiensis</name>
    <name type="common">Golden nematode worm</name>
    <name type="synonym">Heterodera rostochiensis</name>
    <dbReference type="NCBI Taxonomy" id="31243"/>
    <lineage>
        <taxon>Eukaryota</taxon>
        <taxon>Metazoa</taxon>
        <taxon>Ecdysozoa</taxon>
        <taxon>Nematoda</taxon>
        <taxon>Chromadorea</taxon>
        <taxon>Rhabditida</taxon>
        <taxon>Tylenchina</taxon>
        <taxon>Tylenchomorpha</taxon>
        <taxon>Tylenchoidea</taxon>
        <taxon>Heteroderidae</taxon>
        <taxon>Heteroderinae</taxon>
        <taxon>Globodera</taxon>
    </lineage>
</organism>
<accession>A0A914HEY3</accession>
<evidence type="ECO:0000313" key="1">
    <source>
        <dbReference type="Proteomes" id="UP000887572"/>
    </source>
</evidence>
<proteinExistence type="predicted"/>
<protein>
    <submittedName>
        <fullName evidence="2">Uncharacterized protein</fullName>
    </submittedName>
</protein>